<dbReference type="Proteomes" id="UP000646523">
    <property type="component" value="Unassembled WGS sequence"/>
</dbReference>
<dbReference type="RefSeq" id="WP_189125784.1">
    <property type="nucleotide sequence ID" value="NZ_BMNH01000012.1"/>
</dbReference>
<reference evidence="2" key="2">
    <citation type="submission" date="2020-09" db="EMBL/GenBank/DDBJ databases">
        <authorList>
            <person name="Sun Q."/>
            <person name="Zhou Y."/>
        </authorList>
    </citation>
    <scope>NUCLEOTIDE SEQUENCE</scope>
    <source>
        <strain evidence="2">CGMCC 4.7368</strain>
    </source>
</reference>
<reference evidence="2" key="1">
    <citation type="journal article" date="2014" name="Int. J. Syst. Evol. Microbiol.">
        <title>Complete genome sequence of Corynebacterium casei LMG S-19264T (=DSM 44701T), isolated from a smear-ripened cheese.</title>
        <authorList>
            <consortium name="US DOE Joint Genome Institute (JGI-PGF)"/>
            <person name="Walter F."/>
            <person name="Albersmeier A."/>
            <person name="Kalinowski J."/>
            <person name="Ruckert C."/>
        </authorList>
    </citation>
    <scope>NUCLEOTIDE SEQUENCE</scope>
    <source>
        <strain evidence="2">CGMCC 4.7368</strain>
    </source>
</reference>
<evidence type="ECO:0000256" key="1">
    <source>
        <dbReference type="SAM" id="Phobius"/>
    </source>
</evidence>
<name>A0A918DL19_9ACTN</name>
<evidence type="ECO:0000313" key="3">
    <source>
        <dbReference type="Proteomes" id="UP000646523"/>
    </source>
</evidence>
<dbReference type="EMBL" id="BMNH01000012">
    <property type="protein sequence ID" value="GGO72743.1"/>
    <property type="molecule type" value="Genomic_DNA"/>
</dbReference>
<protein>
    <submittedName>
        <fullName evidence="2">Uncharacterized protein</fullName>
    </submittedName>
</protein>
<organism evidence="2 3">
    <name type="scientific">Nonomuraea cavernae</name>
    <dbReference type="NCBI Taxonomy" id="2045107"/>
    <lineage>
        <taxon>Bacteria</taxon>
        <taxon>Bacillati</taxon>
        <taxon>Actinomycetota</taxon>
        <taxon>Actinomycetes</taxon>
        <taxon>Streptosporangiales</taxon>
        <taxon>Streptosporangiaceae</taxon>
        <taxon>Nonomuraea</taxon>
    </lineage>
</organism>
<keyword evidence="1" id="KW-0472">Membrane</keyword>
<keyword evidence="1" id="KW-1133">Transmembrane helix</keyword>
<sequence length="118" mass="12923">MLTEERREQFRSEVARMRLKTDRSRHDGKARALGALLMVAGVVGALIAYNNSLSQDDARDIASFQILATACVSVTVLGAALYLAAAVAGVLRLWLLRQLVEGQAQADQLAEALRERRD</sequence>
<proteinExistence type="predicted"/>
<evidence type="ECO:0000313" key="2">
    <source>
        <dbReference type="EMBL" id="GGO72743.1"/>
    </source>
</evidence>
<gene>
    <name evidence="2" type="ORF">GCM10012289_41530</name>
</gene>
<comment type="caution">
    <text evidence="2">The sequence shown here is derived from an EMBL/GenBank/DDBJ whole genome shotgun (WGS) entry which is preliminary data.</text>
</comment>
<keyword evidence="1" id="KW-0812">Transmembrane</keyword>
<feature type="transmembrane region" description="Helical" evidence="1">
    <location>
        <begin position="61"/>
        <end position="91"/>
    </location>
</feature>
<feature type="transmembrane region" description="Helical" evidence="1">
    <location>
        <begin position="30"/>
        <end position="49"/>
    </location>
</feature>
<keyword evidence="3" id="KW-1185">Reference proteome</keyword>
<dbReference type="AlphaFoldDB" id="A0A918DL19"/>
<accession>A0A918DL19</accession>